<dbReference type="Gene3D" id="2.160.20.80">
    <property type="entry name" value="E3 ubiquitin-protein ligase SopA"/>
    <property type="match status" value="3"/>
</dbReference>
<feature type="domain" description="DUF2169" evidence="2">
    <location>
        <begin position="24"/>
        <end position="296"/>
    </location>
</feature>
<dbReference type="PANTHER" id="PTHR14136">
    <property type="entry name" value="BTB_POZ DOMAIN-CONTAINING PROTEIN KCTD9"/>
    <property type="match status" value="1"/>
</dbReference>
<dbReference type="Pfam" id="PF09937">
    <property type="entry name" value="DUF2169"/>
    <property type="match status" value="1"/>
</dbReference>
<dbReference type="RefSeq" id="WP_306888154.1">
    <property type="nucleotide sequence ID" value="NZ_JAUSVR010000001.1"/>
</dbReference>
<feature type="region of interest" description="Disordered" evidence="1">
    <location>
        <begin position="340"/>
        <end position="360"/>
    </location>
</feature>
<dbReference type="InterPro" id="IPR051082">
    <property type="entry name" value="Pentapeptide-BTB/POZ_domain"/>
</dbReference>
<evidence type="ECO:0000313" key="3">
    <source>
        <dbReference type="EMBL" id="MDQ0509469.1"/>
    </source>
</evidence>
<dbReference type="InterPro" id="IPR001646">
    <property type="entry name" value="5peptide_repeat"/>
</dbReference>
<dbReference type="InterPro" id="IPR018683">
    <property type="entry name" value="DUF2169"/>
</dbReference>
<accession>A0ABU0LLA0</accession>
<dbReference type="Proteomes" id="UP001235094">
    <property type="component" value="Unassembled WGS sequence"/>
</dbReference>
<reference evidence="3 4" key="1">
    <citation type="submission" date="2023-07" db="EMBL/GenBank/DDBJ databases">
        <title>Genomic Encyclopedia of Type Strains, Phase IV (KMG-IV): sequencing the most valuable type-strain genomes for metagenomic binning, comparative biology and taxonomic classification.</title>
        <authorList>
            <person name="Goeker M."/>
        </authorList>
    </citation>
    <scope>NUCLEOTIDE SEQUENCE [LARGE SCALE GENOMIC DNA]</scope>
    <source>
        <strain evidence="3 4">DSM 15561</strain>
    </source>
</reference>
<proteinExistence type="predicted"/>
<dbReference type="SUPFAM" id="SSF141571">
    <property type="entry name" value="Pentapeptide repeat-like"/>
    <property type="match status" value="2"/>
</dbReference>
<protein>
    <submittedName>
        <fullName evidence="3">Uncharacterized protein YjbI with pentapeptide repeats</fullName>
    </submittedName>
</protein>
<comment type="caution">
    <text evidence="3">The sequence shown here is derived from an EMBL/GenBank/DDBJ whole genome shotgun (WGS) entry which is preliminary data.</text>
</comment>
<name>A0ABU0LLA0_9HYPH</name>
<evidence type="ECO:0000313" key="4">
    <source>
        <dbReference type="Proteomes" id="UP001235094"/>
    </source>
</evidence>
<gene>
    <name evidence="3" type="ORF">QOZ99_000346</name>
</gene>
<evidence type="ECO:0000256" key="1">
    <source>
        <dbReference type="SAM" id="MobiDB-lite"/>
    </source>
</evidence>
<dbReference type="EMBL" id="JAUSVR010000001">
    <property type="protein sequence ID" value="MDQ0509469.1"/>
    <property type="molecule type" value="Genomic_DNA"/>
</dbReference>
<dbReference type="PANTHER" id="PTHR14136:SF17">
    <property type="entry name" value="BTB_POZ DOMAIN-CONTAINING PROTEIN KCTD9"/>
    <property type="match status" value="1"/>
</dbReference>
<organism evidence="3 4">
    <name type="scientific">Ancylobacter amanitiformis</name>
    <dbReference type="NCBI Taxonomy" id="217069"/>
    <lineage>
        <taxon>Bacteria</taxon>
        <taxon>Pseudomonadati</taxon>
        <taxon>Pseudomonadota</taxon>
        <taxon>Alphaproteobacteria</taxon>
        <taxon>Hyphomicrobiales</taxon>
        <taxon>Xanthobacteraceae</taxon>
        <taxon>Ancylobacter</taxon>
    </lineage>
</organism>
<sequence length="1044" mass="110041">MPLVIKPRPLAVLTKVERRRRGTQYLVTVMASFDLADSSRLDGEQGLWMMAAQALPSGGVLDVGMPKPRAELLIGGRIQVPESSGLLLEAQVGALTKRLAVYGDRWWRLGVAGYEATPAQPLVDLLLGPDRAYGGPGHRLNPAGLGFGAAARIGAGAPVALPNVEDPAALVYAMDDEPAPAVFGPMDVMHPARAALAGTYDKAWLQNVAPALADDIHPDFFMTAPPDQRFADYLRGDEPFRLRNFSRDRPELSGRLPALRPRAFVGRERQEWVEVSLQLDTLWLFAGARRGLLCWHGGVPVADMDGKDVTDLMLAYERMADAPRSLDHYAQVRRLRIDPETGPRHAFSEGQLSPEPDPIDTARRVAARSTRARARAVRDAQASDFLITREMDRLSVPVVLRPPPTVPDPDPLPLPTPEDLADGNFDLGALLDALQATTRAAEESLQQLAAQGQPVIDAMADLARPGAGVTQIDALLASLAPLGAPDIAASLDIAAAQRPAPAPDLDGDPVPPVLDTALTAAAVASDWRALLANALQGADDEAVLAAARARFLDLPGARPLAEARASFERLDAVALPPMPDLPQDARPAPPPPADPVAALLATLAASPDLPAAEGADLARQVAVADRQLRAALPGLAASGDGSALDLLLAQVAPSDPRAAGLSADERMAHARSELTPSRAAMDAAESRLMAGIANLRLNAPEAAYPQELFSPHVARSFGDLIVAEARGGLSLRGRDLAGANLAGADLSGLDLSGIFLERANLANTRLVGAILVDAALTQARLDHADLSDADLTGANLSGVDAPSVRLAGARLVRTRLMKAGLRGALMQKATLRDVQALEADLDGADLAEARLDEVMVLKATMRRAAFTGAQLRQCQFLQTDMTGVDFSDAFVDRCGFLKVNASGMRAVNADLRGSNFIGGTDLTAADCPGVLASDCSFFGANLTGARFPRAVLDRSTIADAQLAGADFRLASLRRIFADGATLVDADFIGAQMMEAQLHRADLVRATLRGANLYGADLSDANLAGADFTGANLANTILVLETSHA</sequence>
<evidence type="ECO:0000259" key="2">
    <source>
        <dbReference type="Pfam" id="PF09937"/>
    </source>
</evidence>
<dbReference type="Pfam" id="PF00805">
    <property type="entry name" value="Pentapeptide"/>
    <property type="match status" value="4"/>
</dbReference>
<keyword evidence="4" id="KW-1185">Reference proteome</keyword>